<evidence type="ECO:0000256" key="1">
    <source>
        <dbReference type="SAM" id="MobiDB-lite"/>
    </source>
</evidence>
<evidence type="ECO:0000313" key="3">
    <source>
        <dbReference type="Proteomes" id="UP000026961"/>
    </source>
</evidence>
<reference evidence="2" key="2">
    <citation type="submission" date="2015-04" db="UniProtKB">
        <authorList>
            <consortium name="EnsemblPlants"/>
        </authorList>
    </citation>
    <scope>IDENTIFICATION</scope>
</reference>
<keyword evidence="3" id="KW-1185">Reference proteome</keyword>
<accession>A0A0D9YDM8</accession>
<dbReference type="STRING" id="40148.A0A0D9YDM8"/>
<protein>
    <submittedName>
        <fullName evidence="2">Uncharacterized protein</fullName>
    </submittedName>
</protein>
<organism evidence="2">
    <name type="scientific">Oryza glumipatula</name>
    <dbReference type="NCBI Taxonomy" id="40148"/>
    <lineage>
        <taxon>Eukaryota</taxon>
        <taxon>Viridiplantae</taxon>
        <taxon>Streptophyta</taxon>
        <taxon>Embryophyta</taxon>
        <taxon>Tracheophyta</taxon>
        <taxon>Spermatophyta</taxon>
        <taxon>Magnoliopsida</taxon>
        <taxon>Liliopsida</taxon>
        <taxon>Poales</taxon>
        <taxon>Poaceae</taxon>
        <taxon>BOP clade</taxon>
        <taxon>Oryzoideae</taxon>
        <taxon>Oryzeae</taxon>
        <taxon>Oryzinae</taxon>
        <taxon>Oryza</taxon>
    </lineage>
</organism>
<feature type="compositionally biased region" description="Polar residues" evidence="1">
    <location>
        <begin position="1"/>
        <end position="13"/>
    </location>
</feature>
<name>A0A0D9YDM8_9ORYZ</name>
<feature type="region of interest" description="Disordered" evidence="1">
    <location>
        <begin position="1"/>
        <end position="104"/>
    </location>
</feature>
<feature type="compositionally biased region" description="Low complexity" evidence="1">
    <location>
        <begin position="247"/>
        <end position="267"/>
    </location>
</feature>
<dbReference type="Gramene" id="OGLUM01G31620.1">
    <property type="protein sequence ID" value="OGLUM01G31620.1"/>
    <property type="gene ID" value="OGLUM01G31620"/>
</dbReference>
<dbReference type="AlphaFoldDB" id="A0A0D9YDM8"/>
<proteinExistence type="predicted"/>
<dbReference type="EnsemblPlants" id="OGLUM01G31620.1">
    <property type="protein sequence ID" value="OGLUM01G31620.1"/>
    <property type="gene ID" value="OGLUM01G31620"/>
</dbReference>
<sequence length="456" mass="49769">MPTSPSTNATSRSRATHAPSRPRPNQVGIAAVHRRIGAGADPKPTTRQTKKKRPHRTDAEMGRDPTHAFRPRLRSAKPPRIGLRVPSSPPTHHRSPPAASDEYKERSSLLRLIKMLKIVSLNSQNFKVMADGADGDFPSCCSTHYWELVPDYGHVWSSSKEGIRQCQATERNDPTTVPRQPLIFFPGPTACGNPRSTTTAGLYPRGCAHRHANRVTPLTRAQHTHPPLPRPSQASPSGASQHVRLRPASASASLGTGAGSLAPGSAAQRTPHSANRPSGPPPTPARRAARADQQCMRMTKRFTAASPTAPGKYAGPCMHAQARSENKFKGYIKKAQRDSAHPAITVRISRLLSRYRGVAITLAQTISKRARNRVQCGSMGINQAAAHLPLRVHLALLRRPWRPWGSLADPIRGHLLGWPSTSSRLLELCVCELREAREQARKEGLCVSERKGEAES</sequence>
<evidence type="ECO:0000313" key="2">
    <source>
        <dbReference type="EnsemblPlants" id="OGLUM01G31620.1"/>
    </source>
</evidence>
<reference evidence="2" key="3">
    <citation type="submission" date="2018-05" db="EMBL/GenBank/DDBJ databases">
        <title>OgluRS3 (Oryza glumaepatula Reference Sequence Version 3).</title>
        <authorList>
            <person name="Zhang J."/>
            <person name="Kudrna D."/>
            <person name="Lee S."/>
            <person name="Talag J."/>
            <person name="Welchert J."/>
            <person name="Wing R.A."/>
        </authorList>
    </citation>
    <scope>NUCLEOTIDE SEQUENCE [LARGE SCALE GENOMIC DNA]</scope>
</reference>
<feature type="region of interest" description="Disordered" evidence="1">
    <location>
        <begin position="219"/>
        <end position="294"/>
    </location>
</feature>
<feature type="compositionally biased region" description="Basic and acidic residues" evidence="1">
    <location>
        <begin position="56"/>
        <end position="67"/>
    </location>
</feature>
<dbReference type="Proteomes" id="UP000026961">
    <property type="component" value="Chromosome 1"/>
</dbReference>
<dbReference type="HOGENOM" id="CLU_600478_0_0_1"/>
<reference evidence="2" key="1">
    <citation type="submission" date="2013-08" db="EMBL/GenBank/DDBJ databases">
        <title>Oryza genome evolution.</title>
        <authorList>
            <person name="Wing R.A."/>
            <person name="Panaud O."/>
            <person name="Oliveira A.C."/>
        </authorList>
    </citation>
    <scope>NUCLEOTIDE SEQUENCE</scope>
</reference>